<proteinExistence type="predicted"/>
<accession>A0A0A9BKR7</accession>
<dbReference type="EMBL" id="GBRH01236080">
    <property type="protein sequence ID" value="JAD61815.1"/>
    <property type="molecule type" value="Transcribed_RNA"/>
</dbReference>
<organism evidence="1">
    <name type="scientific">Arundo donax</name>
    <name type="common">Giant reed</name>
    <name type="synonym">Donax arundinaceus</name>
    <dbReference type="NCBI Taxonomy" id="35708"/>
    <lineage>
        <taxon>Eukaryota</taxon>
        <taxon>Viridiplantae</taxon>
        <taxon>Streptophyta</taxon>
        <taxon>Embryophyta</taxon>
        <taxon>Tracheophyta</taxon>
        <taxon>Spermatophyta</taxon>
        <taxon>Magnoliopsida</taxon>
        <taxon>Liliopsida</taxon>
        <taxon>Poales</taxon>
        <taxon>Poaceae</taxon>
        <taxon>PACMAD clade</taxon>
        <taxon>Arundinoideae</taxon>
        <taxon>Arundineae</taxon>
        <taxon>Arundo</taxon>
    </lineage>
</organism>
<protein>
    <submittedName>
        <fullName evidence="1">Uncharacterized protein</fullName>
    </submittedName>
</protein>
<dbReference type="AlphaFoldDB" id="A0A0A9BKR7"/>
<evidence type="ECO:0000313" key="1">
    <source>
        <dbReference type="EMBL" id="JAD61815.1"/>
    </source>
</evidence>
<reference evidence="1" key="2">
    <citation type="journal article" date="2015" name="Data Brief">
        <title>Shoot transcriptome of the giant reed, Arundo donax.</title>
        <authorList>
            <person name="Barrero R.A."/>
            <person name="Guerrero F.D."/>
            <person name="Moolhuijzen P."/>
            <person name="Goolsby J.A."/>
            <person name="Tidwell J."/>
            <person name="Bellgard S.E."/>
            <person name="Bellgard M.I."/>
        </authorList>
    </citation>
    <scope>NUCLEOTIDE SEQUENCE</scope>
    <source>
        <tissue evidence="1">Shoot tissue taken approximately 20 cm above the soil surface</tissue>
    </source>
</reference>
<name>A0A0A9BKR7_ARUDO</name>
<sequence>MDGQPSVPKLYRYYRPLIYRTDAKTEQRISHSISGTKN</sequence>
<reference evidence="1" key="1">
    <citation type="submission" date="2014-09" db="EMBL/GenBank/DDBJ databases">
        <authorList>
            <person name="Magalhaes I.L.F."/>
            <person name="Oliveira U."/>
            <person name="Santos F.R."/>
            <person name="Vidigal T.H.D.A."/>
            <person name="Brescovit A.D."/>
            <person name="Santos A.J."/>
        </authorList>
    </citation>
    <scope>NUCLEOTIDE SEQUENCE</scope>
    <source>
        <tissue evidence="1">Shoot tissue taken approximately 20 cm above the soil surface</tissue>
    </source>
</reference>